<organism evidence="2 3">
    <name type="scientific">Morus notabilis</name>
    <dbReference type="NCBI Taxonomy" id="981085"/>
    <lineage>
        <taxon>Eukaryota</taxon>
        <taxon>Viridiplantae</taxon>
        <taxon>Streptophyta</taxon>
        <taxon>Embryophyta</taxon>
        <taxon>Tracheophyta</taxon>
        <taxon>Spermatophyta</taxon>
        <taxon>Magnoliopsida</taxon>
        <taxon>eudicotyledons</taxon>
        <taxon>Gunneridae</taxon>
        <taxon>Pentapetalae</taxon>
        <taxon>rosids</taxon>
        <taxon>fabids</taxon>
        <taxon>Rosales</taxon>
        <taxon>Moraceae</taxon>
        <taxon>Moreae</taxon>
        <taxon>Morus</taxon>
    </lineage>
</organism>
<proteinExistence type="predicted"/>
<evidence type="ECO:0008006" key="4">
    <source>
        <dbReference type="Google" id="ProtNLM"/>
    </source>
</evidence>
<dbReference type="KEGG" id="mnt:21404097"/>
<keyword evidence="3" id="KW-1185">Reference proteome</keyword>
<dbReference type="EMBL" id="KE345585">
    <property type="protein sequence ID" value="EXC07327.1"/>
    <property type="molecule type" value="Genomic_DNA"/>
</dbReference>
<dbReference type="Proteomes" id="UP000030645">
    <property type="component" value="Unassembled WGS sequence"/>
</dbReference>
<protein>
    <recommendedName>
        <fullName evidence="4">Organ-specific protein S2</fullName>
    </recommendedName>
</protein>
<dbReference type="AlphaFoldDB" id="W9SHK9"/>
<dbReference type="OrthoDB" id="1734141at2759"/>
<feature type="region of interest" description="Disordered" evidence="1">
    <location>
        <begin position="44"/>
        <end position="72"/>
    </location>
</feature>
<dbReference type="InterPro" id="IPR024489">
    <property type="entry name" value="Organ_specific_prot"/>
</dbReference>
<gene>
    <name evidence="2" type="ORF">L484_021235</name>
</gene>
<evidence type="ECO:0000313" key="3">
    <source>
        <dbReference type="Proteomes" id="UP000030645"/>
    </source>
</evidence>
<dbReference type="Pfam" id="PF10950">
    <property type="entry name" value="Organ_specific"/>
    <property type="match status" value="1"/>
</dbReference>
<accession>W9SHK9</accession>
<feature type="compositionally biased region" description="Basic and acidic residues" evidence="1">
    <location>
        <begin position="44"/>
        <end position="58"/>
    </location>
</feature>
<dbReference type="PANTHER" id="PTHR33731">
    <property type="entry name" value="PROTEIN, PUTATIVE-RELATED"/>
    <property type="match status" value="1"/>
</dbReference>
<evidence type="ECO:0000313" key="2">
    <source>
        <dbReference type="EMBL" id="EXC07327.1"/>
    </source>
</evidence>
<sequence length="106" mass="11862">MVQFASTSESRKDAEGEYWRNVMKDQPMPKEIQGLIVHDHLESAPKNSNEKADCHGTHDQNSFTDDFEPTPNVSAYPDDIDAKQAGTSFKFAKDLEPGPQASKYSE</sequence>
<name>W9SHK9_9ROSA</name>
<evidence type="ECO:0000256" key="1">
    <source>
        <dbReference type="SAM" id="MobiDB-lite"/>
    </source>
</evidence>
<dbReference type="PANTHER" id="PTHR33731:SF2">
    <property type="entry name" value="ORGAN-SPECIFIC PROTEIN S2-LIKE"/>
    <property type="match status" value="1"/>
</dbReference>
<reference evidence="3" key="1">
    <citation type="submission" date="2013-01" db="EMBL/GenBank/DDBJ databases">
        <title>Draft Genome Sequence of a Mulberry Tree, Morus notabilis C.K. Schneid.</title>
        <authorList>
            <person name="He N."/>
            <person name="Zhao S."/>
        </authorList>
    </citation>
    <scope>NUCLEOTIDE SEQUENCE</scope>
</reference>